<evidence type="ECO:0000313" key="2">
    <source>
        <dbReference type="EMBL" id="GLB28158.1"/>
    </source>
</evidence>
<name>A0ABQ5LZH5_9FIRM</name>
<proteinExistence type="predicted"/>
<organism evidence="2 3">
    <name type="scientific">Lacrimispora amygdalina</name>
    <dbReference type="NCBI Taxonomy" id="253257"/>
    <lineage>
        <taxon>Bacteria</taxon>
        <taxon>Bacillati</taxon>
        <taxon>Bacillota</taxon>
        <taxon>Clostridia</taxon>
        <taxon>Lachnospirales</taxon>
        <taxon>Lachnospiraceae</taxon>
        <taxon>Lacrimispora</taxon>
    </lineage>
</organism>
<keyword evidence="1" id="KW-1133">Transmembrane helix</keyword>
<reference evidence="2 3" key="1">
    <citation type="journal article" date="2024" name="Int. J. Syst. Evol. Microbiol.">
        <title>Lacrimispora brassicae sp. nov. isolated from fermented cabbage, and proposal of Clostridium indicum Gundawar et al. 2019 and Clostridium methoxybenzovorans Mechichi et al. 1999 as heterotypic synonyms of Lacrimispora amygdalina (Parshina et al. 2003) Haas and Blanchard 2020 and Lacrimispora indolis (McClung and McCoy 1957) Haas and Blanchard 2020, respectively.</title>
        <authorList>
            <person name="Kobayashi H."/>
            <person name="Tanizawa Y."/>
            <person name="Sakamoto M."/>
            <person name="Ohkuma M."/>
            <person name="Tohno M."/>
        </authorList>
    </citation>
    <scope>NUCLEOTIDE SEQUENCE [LARGE SCALE GENOMIC DNA]</scope>
    <source>
        <strain evidence="2 3">DSM 12857</strain>
    </source>
</reference>
<protein>
    <submittedName>
        <fullName evidence="2">Phage protein</fullName>
    </submittedName>
</protein>
<keyword evidence="3" id="KW-1185">Reference proteome</keyword>
<dbReference type="EMBL" id="BRPJ01000002">
    <property type="protein sequence ID" value="GLB28158.1"/>
    <property type="molecule type" value="Genomic_DNA"/>
</dbReference>
<gene>
    <name evidence="2" type="ORF">LAD12857_00810</name>
</gene>
<dbReference type="RefSeq" id="WP_346064368.1">
    <property type="nucleotide sequence ID" value="NZ_BRPJ01000002.1"/>
</dbReference>
<evidence type="ECO:0000313" key="3">
    <source>
        <dbReference type="Proteomes" id="UP001419084"/>
    </source>
</evidence>
<accession>A0ABQ5LZH5</accession>
<keyword evidence="1" id="KW-0812">Transmembrane</keyword>
<evidence type="ECO:0000256" key="1">
    <source>
        <dbReference type="SAM" id="Phobius"/>
    </source>
</evidence>
<feature type="transmembrane region" description="Helical" evidence="1">
    <location>
        <begin position="12"/>
        <end position="34"/>
    </location>
</feature>
<comment type="caution">
    <text evidence="2">The sequence shown here is derived from an EMBL/GenBank/DDBJ whole genome shotgun (WGS) entry which is preliminary data.</text>
</comment>
<keyword evidence="1" id="KW-0472">Membrane</keyword>
<dbReference type="Proteomes" id="UP001419084">
    <property type="component" value="Unassembled WGS sequence"/>
</dbReference>
<sequence>MIESIGNALTHVGWILIPFSFVGYFLIGLIAYKWKMRYKVKLVKAIWYILNVVLSLTQDVTVENIAIMILYFESYDAILDYFEGRNQKI</sequence>